<dbReference type="AlphaFoldDB" id="A0A0F3N891"/>
<name>A0A0F3N891_ANAPH</name>
<comment type="caution">
    <text evidence="1">The sequence shown here is derived from an EMBL/GenBank/DDBJ whole genome shotgun (WGS) entry which is preliminary data.</text>
</comment>
<evidence type="ECO:0000313" key="1">
    <source>
        <dbReference type="EMBL" id="KJV63129.1"/>
    </source>
</evidence>
<dbReference type="Proteomes" id="UP000033754">
    <property type="component" value="Unassembled WGS sequence"/>
</dbReference>
<sequence length="45" mass="5332">MPFYTSSTVVRQIRYMLIVKLKKRHRVTSFNTPSEVLCSGTMRLR</sequence>
<dbReference type="EMBL" id="LANT01000008">
    <property type="protein sequence ID" value="KJV63129.1"/>
    <property type="molecule type" value="Genomic_DNA"/>
</dbReference>
<dbReference type="PATRIC" id="fig|1359161.3.peg.1310"/>
<accession>A0A0F3N891</accession>
<organism evidence="1 2">
    <name type="scientific">Anaplasma phagocytophilum str. NCH-1</name>
    <dbReference type="NCBI Taxonomy" id="1359161"/>
    <lineage>
        <taxon>Bacteria</taxon>
        <taxon>Pseudomonadati</taxon>
        <taxon>Pseudomonadota</taxon>
        <taxon>Alphaproteobacteria</taxon>
        <taxon>Rickettsiales</taxon>
        <taxon>Anaplasmataceae</taxon>
        <taxon>Anaplasma</taxon>
        <taxon>phagocytophilum group</taxon>
    </lineage>
</organism>
<reference evidence="1 2" key="1">
    <citation type="submission" date="2015-01" db="EMBL/GenBank/DDBJ databases">
        <title>Genome Sequencing of Rickettsiales.</title>
        <authorList>
            <person name="Daugherty S.C."/>
            <person name="Su Q."/>
            <person name="Abolude K."/>
            <person name="Beier-Sexton M."/>
            <person name="Carlyon J.A."/>
            <person name="Carter R."/>
            <person name="Day N.P."/>
            <person name="Dumler S.J."/>
            <person name="Dyachenko V."/>
            <person name="Godinez A."/>
            <person name="Kurtti T.J."/>
            <person name="Lichay M."/>
            <person name="Mullins K.E."/>
            <person name="Ott S."/>
            <person name="Pappas-Brown V."/>
            <person name="Paris D.H."/>
            <person name="Patel P."/>
            <person name="Richards A.L."/>
            <person name="Sadzewicz L."/>
            <person name="Sears K."/>
            <person name="Seidman D."/>
            <person name="Sengamalay N."/>
            <person name="Stenos J."/>
            <person name="Tallon L.J."/>
            <person name="Vincent G."/>
            <person name="Fraser C.M."/>
            <person name="Munderloh U."/>
            <person name="Dunning-Hotopp J.C."/>
        </authorList>
    </citation>
    <scope>NUCLEOTIDE SEQUENCE [LARGE SCALE GENOMIC DNA]</scope>
    <source>
        <strain evidence="1 2">NCH-1</strain>
    </source>
</reference>
<proteinExistence type="predicted"/>
<evidence type="ECO:0000313" key="2">
    <source>
        <dbReference type="Proteomes" id="UP000033754"/>
    </source>
</evidence>
<protein>
    <submittedName>
        <fullName evidence="1">Uncharacterized protein</fullName>
    </submittedName>
</protein>
<gene>
    <name evidence="1" type="ORF">EPHNCH_1162</name>
</gene>